<geneLocation type="plasmid" evidence="1 2">
    <name>unnamed1</name>
</geneLocation>
<sequence>MHQHLPCVPETKPGAARIFDRDGIVMLKIFSTLLKQGMSSIEAGKIACAVHSKFQLDYKELVNHLRYYFKPDFYPDDIDPPVLMFMDDGNVFISNDVTARGIDSLFSASTSYLNFPIRALRVETDKQLQWHQDNPVLGESD</sequence>
<protein>
    <submittedName>
        <fullName evidence="1">Uncharacterized protein</fullName>
    </submittedName>
</protein>
<name>A0A4P8EK97_9RHOB</name>
<keyword evidence="1" id="KW-0614">Plasmid</keyword>
<keyword evidence="2" id="KW-1185">Reference proteome</keyword>
<evidence type="ECO:0000313" key="2">
    <source>
        <dbReference type="Proteomes" id="UP000298631"/>
    </source>
</evidence>
<accession>A0A4P8EK97</accession>
<dbReference type="EMBL" id="CP039965">
    <property type="protein sequence ID" value="QCO57630.1"/>
    <property type="molecule type" value="Genomic_DNA"/>
</dbReference>
<proteinExistence type="predicted"/>
<evidence type="ECO:0000313" key="1">
    <source>
        <dbReference type="EMBL" id="QCO57630.1"/>
    </source>
</evidence>
<organism evidence="1 2">
    <name type="scientific">Pseudorhodobacter turbinis</name>
    <dbReference type="NCBI Taxonomy" id="2500533"/>
    <lineage>
        <taxon>Bacteria</taxon>
        <taxon>Pseudomonadati</taxon>
        <taxon>Pseudomonadota</taxon>
        <taxon>Alphaproteobacteria</taxon>
        <taxon>Rhodobacterales</taxon>
        <taxon>Paracoccaceae</taxon>
        <taxon>Pseudorhodobacter</taxon>
    </lineage>
</organism>
<dbReference type="KEGG" id="pseb:EOK75_18200"/>
<gene>
    <name evidence="1" type="ORF">EOK75_18200</name>
</gene>
<dbReference type="AlphaFoldDB" id="A0A4P8EK97"/>
<reference evidence="1 2" key="1">
    <citation type="submission" date="2019-05" db="EMBL/GenBank/DDBJ databases">
        <title>Pseudorhodobacter turbinis sp. nov., isolated from the gut of the Korean turban shell.</title>
        <authorList>
            <person name="Jeong Y.-S."/>
            <person name="Kang W.-R."/>
            <person name="Bae J.-W."/>
        </authorList>
    </citation>
    <scope>NUCLEOTIDE SEQUENCE [LARGE SCALE GENOMIC DNA]</scope>
    <source>
        <strain evidence="1 2">S12M18</strain>
        <plasmid evidence="1 2">unnamed1</plasmid>
    </source>
</reference>
<dbReference type="OrthoDB" id="8455769at2"/>
<dbReference type="Proteomes" id="UP000298631">
    <property type="component" value="Plasmid unnamed1"/>
</dbReference>